<accession>A0ABU2Y902</accession>
<proteinExistence type="predicted"/>
<sequence>MARLIKGLKNNRKVVFDAGKFDDWCVYVVEENGSRKAPFDIDYFTDLKTLSAHYIGNKVYDDFVTIYNLTTKSIDANVINQINKIVITYQEQHQIIIEQWLTVLYAGMIAEENKQFAILKKRVKRLGMHQVLIENLSPSIAANFSKGKKWRELDAVMKPKGF</sequence>
<comment type="caution">
    <text evidence="1">The sequence shown here is derived from an EMBL/GenBank/DDBJ whole genome shotgun (WGS) entry which is preliminary data.</text>
</comment>
<name>A0ABU2Y902_9FLAO</name>
<dbReference type="Pfam" id="PF22539">
    <property type="entry name" value="DUF7004"/>
    <property type="match status" value="1"/>
</dbReference>
<reference evidence="1 2" key="1">
    <citation type="submission" date="2023-09" db="EMBL/GenBank/DDBJ databases">
        <authorList>
            <person name="Rey-Velasco X."/>
        </authorList>
    </citation>
    <scope>NUCLEOTIDE SEQUENCE [LARGE SCALE GENOMIC DNA]</scope>
    <source>
        <strain evidence="1 2">W242</strain>
    </source>
</reference>
<dbReference type="EMBL" id="JAVRHZ010000001">
    <property type="protein sequence ID" value="MDT0554502.1"/>
    <property type="molecule type" value="Genomic_DNA"/>
</dbReference>
<evidence type="ECO:0000313" key="1">
    <source>
        <dbReference type="EMBL" id="MDT0554502.1"/>
    </source>
</evidence>
<keyword evidence="2" id="KW-1185">Reference proteome</keyword>
<dbReference type="RefSeq" id="WP_311331467.1">
    <property type="nucleotide sequence ID" value="NZ_JAVRHZ010000001.1"/>
</dbReference>
<gene>
    <name evidence="1" type="ORF">RM538_00690</name>
</gene>
<protein>
    <submittedName>
        <fullName evidence="1">Uncharacterized protein</fullName>
    </submittedName>
</protein>
<dbReference type="Proteomes" id="UP001254488">
    <property type="component" value="Unassembled WGS sequence"/>
</dbReference>
<evidence type="ECO:0000313" key="2">
    <source>
        <dbReference type="Proteomes" id="UP001254488"/>
    </source>
</evidence>
<organism evidence="1 2">
    <name type="scientific">Patiriisocius hiemis</name>
    <dbReference type="NCBI Taxonomy" id="3075604"/>
    <lineage>
        <taxon>Bacteria</taxon>
        <taxon>Pseudomonadati</taxon>
        <taxon>Bacteroidota</taxon>
        <taxon>Flavobacteriia</taxon>
        <taxon>Flavobacteriales</taxon>
        <taxon>Flavobacteriaceae</taxon>
        <taxon>Patiriisocius</taxon>
    </lineage>
</organism>
<dbReference type="InterPro" id="IPR054273">
    <property type="entry name" value="DUF7004"/>
</dbReference>